<feature type="region of interest" description="Disordered" evidence="1">
    <location>
        <begin position="55"/>
        <end position="92"/>
    </location>
</feature>
<feature type="region of interest" description="Disordered" evidence="1">
    <location>
        <begin position="112"/>
        <end position="146"/>
    </location>
</feature>
<evidence type="ECO:0000256" key="1">
    <source>
        <dbReference type="SAM" id="MobiDB-lite"/>
    </source>
</evidence>
<dbReference type="AlphaFoldDB" id="A0A2N5TYY0"/>
<proteinExistence type="predicted"/>
<organism evidence="2 3">
    <name type="scientific">Puccinia coronata f. sp. avenae</name>
    <dbReference type="NCBI Taxonomy" id="200324"/>
    <lineage>
        <taxon>Eukaryota</taxon>
        <taxon>Fungi</taxon>
        <taxon>Dikarya</taxon>
        <taxon>Basidiomycota</taxon>
        <taxon>Pucciniomycotina</taxon>
        <taxon>Pucciniomycetes</taxon>
        <taxon>Pucciniales</taxon>
        <taxon>Pucciniaceae</taxon>
        <taxon>Puccinia</taxon>
    </lineage>
</organism>
<dbReference type="EMBL" id="PGCI01000289">
    <property type="protein sequence ID" value="PLW30692.1"/>
    <property type="molecule type" value="Genomic_DNA"/>
</dbReference>
<feature type="compositionally biased region" description="Polar residues" evidence="1">
    <location>
        <begin position="76"/>
        <end position="87"/>
    </location>
</feature>
<name>A0A2N5TYY0_9BASI</name>
<gene>
    <name evidence="2" type="ORF">PCASD_20144</name>
</gene>
<comment type="caution">
    <text evidence="2">The sequence shown here is derived from an EMBL/GenBank/DDBJ whole genome shotgun (WGS) entry which is preliminary data.</text>
</comment>
<sequence>MSGSRQLRPHRQGSNRAAPDRNVDTPLNSSHGNRFNPLSGGSRLQSLLLHNQEPICHQPSNANNNIFPNVEPPRHQPTNVHTNNFSNDEAMRHLPSNVNTNLFLQGNTTMQTELQPEGGASEEEESDHFPSSQGIAGQRRPTPANDAMPMVTNLMERLNFDENSTSLVNPLFAVPPAQQFMVSVVLQVATLQRLGVVPAPHEAAPEQFVYSNAIRQTLRQKAREIIVFEDVEAYTRTQTVRGLPIRHTPLVLMTAYLESQTPTFKSENLPAGWPTNQLASQSVLSLLRLLLKHERGSLRNLLLTNVKEFHRRPIDGPVPALADLTHIVDRAMSLGNSLRGVTAMKAAYTATVKVRLAYIRLEVIHHHLNPNPANTLSQWEIIDRRLESLRRQSLNYKQAFSRLVVAADRTLFGNLEFANMQPGAIVPPSESQIQQEMLSASSFQHMDDPTDDLFYHYPSVQFPYSI</sequence>
<reference evidence="2 3" key="1">
    <citation type="submission" date="2017-11" db="EMBL/GenBank/DDBJ databases">
        <title>De novo assembly and phasing of dikaryotic genomes from two isolates of Puccinia coronata f. sp. avenae, the causal agent of oat crown rust.</title>
        <authorList>
            <person name="Miller M.E."/>
            <person name="Zhang Y."/>
            <person name="Omidvar V."/>
            <person name="Sperschneider J."/>
            <person name="Schwessinger B."/>
            <person name="Raley C."/>
            <person name="Palmer J.M."/>
            <person name="Garnica D."/>
            <person name="Upadhyaya N."/>
            <person name="Rathjen J."/>
            <person name="Taylor J.M."/>
            <person name="Park R.F."/>
            <person name="Dodds P.N."/>
            <person name="Hirsch C.D."/>
            <person name="Kianian S.F."/>
            <person name="Figueroa M."/>
        </authorList>
    </citation>
    <scope>NUCLEOTIDE SEQUENCE [LARGE SCALE GENOMIC DNA]</scope>
    <source>
        <strain evidence="2">12SD80</strain>
    </source>
</reference>
<feature type="compositionally biased region" description="Polar residues" evidence="1">
    <location>
        <begin position="58"/>
        <end position="67"/>
    </location>
</feature>
<accession>A0A2N5TYY0</accession>
<dbReference type="Proteomes" id="UP000235392">
    <property type="component" value="Unassembled WGS sequence"/>
</dbReference>
<evidence type="ECO:0000313" key="2">
    <source>
        <dbReference type="EMBL" id="PLW30692.1"/>
    </source>
</evidence>
<feature type="region of interest" description="Disordered" evidence="1">
    <location>
        <begin position="1"/>
        <end position="41"/>
    </location>
</feature>
<protein>
    <submittedName>
        <fullName evidence="2">Uncharacterized protein</fullName>
    </submittedName>
</protein>
<evidence type="ECO:0000313" key="3">
    <source>
        <dbReference type="Proteomes" id="UP000235392"/>
    </source>
</evidence>